<sequence>MAWVLKMDDATIESGLVHDFDASLSGIGQELGAGAYSMSDVLALPIFKQEDVSVPVESDTKNPPFQYVLCAATSPAVKLHEETLTYLNQGQSYEIRLLDNRKIGEMPELNNKTVKSIVRVVFHDRRLQYMEHQQLEGWKWNRPGDRLLDIDIPMSVGITEPCTHPSQLNAADFLWDLSKRASVFVQVHCISTEFTPRKHGGEKGVPFRIQIDTFKQNESGEYTEHLHSASCQIKVFKPKGADRKQKTDREKMEKKTVQEKEKYQPSYDTTILSEITSDFLTFLSFSHCSALHGQIMHTSTPTQQLHRPSPPAHTPTAVSLSPTASIQDTQKWLLKNRFNSYSRIFTHFSGSDLLKLTREDLVQICGAADGIRLYNALKSRAVRPRLTVYVSLEASQSESPLLEKRGHSKNGEHSSPTSIPVYHALYLEEMTACELTRKISSVLALPLSHISQVYKQGPTGIHILLSDQVDTELLHRFIRPH</sequence>
<dbReference type="Ensembl" id="ENSSANT00000033577.1">
    <property type="protein sequence ID" value="ENSSANP00000031536.1"/>
    <property type="gene ID" value="ENSSANG00000015354.1"/>
</dbReference>
<evidence type="ECO:0000256" key="4">
    <source>
        <dbReference type="ARBA" id="ARBA00023015"/>
    </source>
</evidence>
<gene>
    <name evidence="12" type="primary">LOC107696552</name>
</gene>
<dbReference type="Proteomes" id="UP000472260">
    <property type="component" value="Unassembled WGS sequence"/>
</dbReference>
<evidence type="ECO:0000313" key="13">
    <source>
        <dbReference type="Proteomes" id="UP000472260"/>
    </source>
</evidence>
<dbReference type="AlphaFoldDB" id="A0A671MEG1"/>
<name>A0A671MEG1_9TELE</name>
<dbReference type="InterPro" id="IPR007604">
    <property type="entry name" value="CP2"/>
</dbReference>
<accession>A0A671MEG1</accession>
<dbReference type="Pfam" id="PF25416">
    <property type="entry name" value="GRHL1_C"/>
    <property type="match status" value="1"/>
</dbReference>
<dbReference type="SUPFAM" id="SSF47769">
    <property type="entry name" value="SAM/Pointed domain"/>
    <property type="match status" value="1"/>
</dbReference>
<keyword evidence="3" id="KW-0597">Phosphoprotein</keyword>
<keyword evidence="4" id="KW-0805">Transcription regulation</keyword>
<evidence type="ECO:0000256" key="3">
    <source>
        <dbReference type="ARBA" id="ARBA00022553"/>
    </source>
</evidence>
<evidence type="ECO:0000256" key="1">
    <source>
        <dbReference type="ARBA" id="ARBA00004123"/>
    </source>
</evidence>
<dbReference type="Pfam" id="PF18016">
    <property type="entry name" value="SAM_3"/>
    <property type="match status" value="1"/>
</dbReference>
<evidence type="ECO:0000256" key="9">
    <source>
        <dbReference type="PROSITE-ProRule" id="PRU01313"/>
    </source>
</evidence>
<evidence type="ECO:0000259" key="11">
    <source>
        <dbReference type="PROSITE" id="PS51968"/>
    </source>
</evidence>
<dbReference type="InterPro" id="IPR013761">
    <property type="entry name" value="SAM/pointed_sf"/>
</dbReference>
<feature type="region of interest" description="Disordered" evidence="10">
    <location>
        <begin position="299"/>
        <end position="321"/>
    </location>
</feature>
<dbReference type="FunFam" id="1.10.150.50:FF:000036">
    <property type="entry name" value="upstream-binding protein 1 isoform X1"/>
    <property type="match status" value="1"/>
</dbReference>
<keyword evidence="5 9" id="KW-0238">DNA-binding</keyword>
<dbReference type="GO" id="GO:0001228">
    <property type="term" value="F:DNA-binding transcription activator activity, RNA polymerase II-specific"/>
    <property type="evidence" value="ECO:0007669"/>
    <property type="project" value="TreeGrafter"/>
</dbReference>
<evidence type="ECO:0000313" key="12">
    <source>
        <dbReference type="Ensembl" id="ENSSANP00000031536.1"/>
    </source>
</evidence>
<evidence type="ECO:0000256" key="2">
    <source>
        <dbReference type="ARBA" id="ARBA00010852"/>
    </source>
</evidence>
<dbReference type="InterPro" id="IPR040167">
    <property type="entry name" value="TF_CP2-like"/>
</dbReference>
<dbReference type="PANTHER" id="PTHR11037">
    <property type="entry name" value="TRANSCRIPTION FACTOR CP2"/>
    <property type="match status" value="1"/>
</dbReference>
<keyword evidence="13" id="KW-1185">Reference proteome</keyword>
<evidence type="ECO:0000256" key="7">
    <source>
        <dbReference type="ARBA" id="ARBA00023242"/>
    </source>
</evidence>
<organism evidence="12 13">
    <name type="scientific">Sinocyclocheilus anshuiensis</name>
    <dbReference type="NCBI Taxonomy" id="1608454"/>
    <lineage>
        <taxon>Eukaryota</taxon>
        <taxon>Metazoa</taxon>
        <taxon>Chordata</taxon>
        <taxon>Craniata</taxon>
        <taxon>Vertebrata</taxon>
        <taxon>Euteleostomi</taxon>
        <taxon>Actinopterygii</taxon>
        <taxon>Neopterygii</taxon>
        <taxon>Teleostei</taxon>
        <taxon>Ostariophysi</taxon>
        <taxon>Cypriniformes</taxon>
        <taxon>Cyprinidae</taxon>
        <taxon>Cyprininae</taxon>
        <taxon>Sinocyclocheilus</taxon>
    </lineage>
</organism>
<comment type="subcellular location">
    <subcellularLocation>
        <location evidence="1 9">Nucleus</location>
    </subcellularLocation>
</comment>
<dbReference type="PROSITE" id="PS51968">
    <property type="entry name" value="GRH_CP2_DB"/>
    <property type="match status" value="1"/>
</dbReference>
<dbReference type="PANTHER" id="PTHR11037:SF13">
    <property type="entry name" value="UPSTREAM-BINDING PROTEIN 1"/>
    <property type="match status" value="1"/>
</dbReference>
<dbReference type="GO" id="GO:0005634">
    <property type="term" value="C:nucleus"/>
    <property type="evidence" value="ECO:0007669"/>
    <property type="project" value="UniProtKB-SubCell"/>
</dbReference>
<evidence type="ECO:0000256" key="5">
    <source>
        <dbReference type="ARBA" id="ARBA00023125"/>
    </source>
</evidence>
<evidence type="ECO:0000256" key="6">
    <source>
        <dbReference type="ARBA" id="ARBA00023163"/>
    </source>
</evidence>
<dbReference type="Pfam" id="PF04516">
    <property type="entry name" value="CP2"/>
    <property type="match status" value="1"/>
</dbReference>
<dbReference type="InterPro" id="IPR057520">
    <property type="entry name" value="GRHL1/CP2_C"/>
</dbReference>
<reference evidence="12" key="2">
    <citation type="submission" date="2025-09" db="UniProtKB">
        <authorList>
            <consortium name="Ensembl"/>
        </authorList>
    </citation>
    <scope>IDENTIFICATION</scope>
</reference>
<reference evidence="12" key="1">
    <citation type="submission" date="2025-08" db="UniProtKB">
        <authorList>
            <consortium name="Ensembl"/>
        </authorList>
    </citation>
    <scope>IDENTIFICATION</scope>
</reference>
<dbReference type="InterPro" id="IPR041418">
    <property type="entry name" value="SAM_3"/>
</dbReference>
<evidence type="ECO:0000256" key="8">
    <source>
        <dbReference type="ARBA" id="ARBA00067531"/>
    </source>
</evidence>
<comment type="similarity">
    <text evidence="2">Belongs to the grh/CP2 family. CP2 subfamily.</text>
</comment>
<protein>
    <recommendedName>
        <fullName evidence="8">Upstream-binding protein 1</fullName>
    </recommendedName>
</protein>
<feature type="region of interest" description="Disordered" evidence="10">
    <location>
        <begin position="239"/>
        <end position="260"/>
    </location>
</feature>
<feature type="domain" description="Grh/CP2 DB" evidence="11">
    <location>
        <begin position="61"/>
        <end position="299"/>
    </location>
</feature>
<proteinExistence type="inferred from homology"/>
<keyword evidence="6" id="KW-0804">Transcription</keyword>
<keyword evidence="7 9" id="KW-0539">Nucleus</keyword>
<evidence type="ECO:0000256" key="10">
    <source>
        <dbReference type="SAM" id="MobiDB-lite"/>
    </source>
</evidence>
<dbReference type="GO" id="GO:0000978">
    <property type="term" value="F:RNA polymerase II cis-regulatory region sequence-specific DNA binding"/>
    <property type="evidence" value="ECO:0007669"/>
    <property type="project" value="TreeGrafter"/>
</dbReference>
<dbReference type="Gene3D" id="1.10.150.50">
    <property type="entry name" value="Transcription Factor, Ets-1"/>
    <property type="match status" value="1"/>
</dbReference>